<proteinExistence type="predicted"/>
<reference evidence="1" key="1">
    <citation type="journal article" date="2014" name="Front. Microbiol.">
        <title>High frequency of phylogenetically diverse reductive dehalogenase-homologous genes in deep subseafloor sedimentary metagenomes.</title>
        <authorList>
            <person name="Kawai M."/>
            <person name="Futagami T."/>
            <person name="Toyoda A."/>
            <person name="Takaki Y."/>
            <person name="Nishi S."/>
            <person name="Hori S."/>
            <person name="Arai W."/>
            <person name="Tsubouchi T."/>
            <person name="Morono Y."/>
            <person name="Uchiyama I."/>
            <person name="Ito T."/>
            <person name="Fujiyama A."/>
            <person name="Inagaki F."/>
            <person name="Takami H."/>
        </authorList>
    </citation>
    <scope>NUCLEOTIDE SEQUENCE</scope>
    <source>
        <strain evidence="1">Expedition CK06-06</strain>
    </source>
</reference>
<organism evidence="1">
    <name type="scientific">marine sediment metagenome</name>
    <dbReference type="NCBI Taxonomy" id="412755"/>
    <lineage>
        <taxon>unclassified sequences</taxon>
        <taxon>metagenomes</taxon>
        <taxon>ecological metagenomes</taxon>
    </lineage>
</organism>
<sequence>MPSRIIRGTNRVTTTVTGVIGTDLFDVIIPAASGYTYEVTQIVAVNQESNLRAISFYDGWEKLYSSIPLGASGTLLLGQKDLGGDDGIRLTTSSGMRGAIDLTGSVEVSVYYVTYDNRTPINKFTARRNTLNNVTIIRAPNRMGNQQES</sequence>
<dbReference type="AlphaFoldDB" id="X0SZ50"/>
<accession>X0SZ50</accession>
<gene>
    <name evidence="1" type="ORF">S01H1_07453</name>
</gene>
<name>X0SZ50_9ZZZZ</name>
<comment type="caution">
    <text evidence="1">The sequence shown here is derived from an EMBL/GenBank/DDBJ whole genome shotgun (WGS) entry which is preliminary data.</text>
</comment>
<protein>
    <submittedName>
        <fullName evidence="1">Uncharacterized protein</fullName>
    </submittedName>
</protein>
<dbReference type="EMBL" id="BARS01003844">
    <property type="protein sequence ID" value="GAF69075.1"/>
    <property type="molecule type" value="Genomic_DNA"/>
</dbReference>
<evidence type="ECO:0000313" key="1">
    <source>
        <dbReference type="EMBL" id="GAF69075.1"/>
    </source>
</evidence>